<feature type="transmembrane region" description="Helical" evidence="1">
    <location>
        <begin position="69"/>
        <end position="92"/>
    </location>
</feature>
<sequence length="289" mass="33101">MKMIKQAFCREMHAFDALWHEIHLTLREIPRIFASREAVVFLILTALTLLFLDPHGFLDYVSLPVAAMVWIYAEAAFALVYFTLLLLTVMLWRGQKCVIYLPIYSGIAFFFATLIIEGSISIISKGAYEFRFQMDLLLFAIVAQLFEFLFVRYVLPDVMAKLKQEDAERESRRAQFKLGDWACAIEEVETIASNQHYLHFQMLSGETQIVRARISDAIDQAAPEHGIQPHRSWWVSAEAKPSFLTEGRQKSLLTASGKRVPVARGRIEAVEEWLQSSGPSTNERGYKDE</sequence>
<dbReference type="GO" id="GO:0003677">
    <property type="term" value="F:DNA binding"/>
    <property type="evidence" value="ECO:0007669"/>
    <property type="project" value="UniProtKB-KW"/>
</dbReference>
<organism evidence="3 4">
    <name type="scientific">Donghicola tyrosinivorans</name>
    <dbReference type="NCBI Taxonomy" id="1652492"/>
    <lineage>
        <taxon>Bacteria</taxon>
        <taxon>Pseudomonadati</taxon>
        <taxon>Pseudomonadota</taxon>
        <taxon>Alphaproteobacteria</taxon>
        <taxon>Rhodobacterales</taxon>
        <taxon>Roseobacteraceae</taxon>
        <taxon>Donghicola</taxon>
    </lineage>
</organism>
<gene>
    <name evidence="3" type="ORF">CLV74_101224</name>
</gene>
<evidence type="ECO:0000259" key="2">
    <source>
        <dbReference type="SMART" id="SM00850"/>
    </source>
</evidence>
<name>A0A2T0X578_9RHOB</name>
<feature type="transmembrane region" description="Helical" evidence="1">
    <location>
        <begin position="136"/>
        <end position="155"/>
    </location>
</feature>
<feature type="transmembrane region" description="Helical" evidence="1">
    <location>
        <begin position="99"/>
        <end position="124"/>
    </location>
</feature>
<keyword evidence="1" id="KW-1133">Transmembrane helix</keyword>
<dbReference type="OrthoDB" id="7028951at2"/>
<dbReference type="AlphaFoldDB" id="A0A2T0X578"/>
<keyword evidence="4" id="KW-1185">Reference proteome</keyword>
<keyword evidence="1" id="KW-0472">Membrane</keyword>
<comment type="caution">
    <text evidence="3">The sequence shown here is derived from an EMBL/GenBank/DDBJ whole genome shotgun (WGS) entry which is preliminary data.</text>
</comment>
<proteinExistence type="predicted"/>
<evidence type="ECO:0000256" key="1">
    <source>
        <dbReference type="SAM" id="Phobius"/>
    </source>
</evidence>
<keyword evidence="1" id="KW-0812">Transmembrane</keyword>
<dbReference type="SMART" id="SM00850">
    <property type="entry name" value="LytTR"/>
    <property type="match status" value="1"/>
</dbReference>
<feature type="domain" description="HTH LytTR-type" evidence="2">
    <location>
        <begin position="178"/>
        <end position="275"/>
    </location>
</feature>
<dbReference type="EMBL" id="PVTQ01000001">
    <property type="protein sequence ID" value="PRY94091.1"/>
    <property type="molecule type" value="Genomic_DNA"/>
</dbReference>
<keyword evidence="3" id="KW-0238">DNA-binding</keyword>
<evidence type="ECO:0000313" key="4">
    <source>
        <dbReference type="Proteomes" id="UP000238392"/>
    </source>
</evidence>
<evidence type="ECO:0000313" key="3">
    <source>
        <dbReference type="EMBL" id="PRY94091.1"/>
    </source>
</evidence>
<feature type="transmembrane region" description="Helical" evidence="1">
    <location>
        <begin position="38"/>
        <end position="57"/>
    </location>
</feature>
<dbReference type="Proteomes" id="UP000238392">
    <property type="component" value="Unassembled WGS sequence"/>
</dbReference>
<protein>
    <submittedName>
        <fullName evidence="3">LytTr DNA-binding domain-containing protein</fullName>
    </submittedName>
</protein>
<dbReference type="Pfam" id="PF04397">
    <property type="entry name" value="LytTR"/>
    <property type="match status" value="1"/>
</dbReference>
<reference evidence="3 4" key="1">
    <citation type="submission" date="2018-03" db="EMBL/GenBank/DDBJ databases">
        <title>Genomic Encyclopedia of Archaeal and Bacterial Type Strains, Phase II (KMG-II): from individual species to whole genera.</title>
        <authorList>
            <person name="Goeker M."/>
        </authorList>
    </citation>
    <scope>NUCLEOTIDE SEQUENCE [LARGE SCALE GENOMIC DNA]</scope>
    <source>
        <strain evidence="3 4">DSM 100212</strain>
    </source>
</reference>
<dbReference type="InterPro" id="IPR007492">
    <property type="entry name" value="LytTR_DNA-bd_dom"/>
</dbReference>
<accession>A0A2T0X578</accession>
<dbReference type="RefSeq" id="WP_106262367.1">
    <property type="nucleotide sequence ID" value="NZ_PVTQ01000001.1"/>
</dbReference>